<reference evidence="3 4" key="1">
    <citation type="journal article" date="2013" name="Stand. Genomic Sci.">
        <title>Complete genome sequence of Dehalobacter restrictus PER-K23(T.).</title>
        <authorList>
            <person name="Kruse T."/>
            <person name="Maillard J."/>
            <person name="Goodwin L."/>
            <person name="Woyke T."/>
            <person name="Teshima H."/>
            <person name="Bruce D."/>
            <person name="Detter C."/>
            <person name="Tapia R."/>
            <person name="Han C."/>
            <person name="Huntemann M."/>
            <person name="Wei C.L."/>
            <person name="Han J."/>
            <person name="Chen A."/>
            <person name="Kyrpides N."/>
            <person name="Szeto E."/>
            <person name="Markowitz V."/>
            <person name="Ivanova N."/>
            <person name="Pagani I."/>
            <person name="Pati A."/>
            <person name="Pitluck S."/>
            <person name="Nolan M."/>
            <person name="Holliger C."/>
            <person name="Smidt H."/>
        </authorList>
    </citation>
    <scope>NUCLEOTIDE SEQUENCE [LARGE SCALE GENOMIC DNA]</scope>
    <source>
        <strain evidence="4">DSM 9455</strain>
    </source>
</reference>
<evidence type="ECO:0000256" key="1">
    <source>
        <dbReference type="ARBA" id="ARBA00001965"/>
    </source>
</evidence>
<accession>A0ABM5P7K9</accession>
<sequence length="36" mass="4084">MALWECSVCKKVSEGRCRPKQCPECGADKEKIVKKD</sequence>
<evidence type="ECO:0000313" key="4">
    <source>
        <dbReference type="Proteomes" id="UP000018934"/>
    </source>
</evidence>
<gene>
    <name evidence="3" type="ORF">DEHRE_11385</name>
</gene>
<dbReference type="EMBL" id="CP007033">
    <property type="protein sequence ID" value="AHF10590.1"/>
    <property type="molecule type" value="Genomic_DNA"/>
</dbReference>
<name>A0ABM5P7K9_DEHRP</name>
<protein>
    <submittedName>
        <fullName evidence="3">Rubredoxin</fullName>
    </submittedName>
</protein>
<dbReference type="InterPro" id="IPR054685">
    <property type="entry name" value="Rubredox_RCKP"/>
</dbReference>
<feature type="domain" description="Rubrerythrin rubredoxin-like" evidence="2">
    <location>
        <begin position="4"/>
        <end position="31"/>
    </location>
</feature>
<dbReference type="Gene3D" id="2.20.28.10">
    <property type="match status" value="1"/>
</dbReference>
<evidence type="ECO:0000259" key="2">
    <source>
        <dbReference type="Pfam" id="PF21349"/>
    </source>
</evidence>
<evidence type="ECO:0000313" key="3">
    <source>
        <dbReference type="EMBL" id="AHF10590.1"/>
    </source>
</evidence>
<dbReference type="Proteomes" id="UP000018934">
    <property type="component" value="Chromosome"/>
</dbReference>
<keyword evidence="4" id="KW-1185">Reference proteome</keyword>
<dbReference type="NCBIfam" id="NF045720">
    <property type="entry name" value="rubredox_RCKP"/>
    <property type="match status" value="1"/>
</dbReference>
<dbReference type="Pfam" id="PF21349">
    <property type="entry name" value="RUBY_RBDX"/>
    <property type="match status" value="1"/>
</dbReference>
<organism evidence="3 4">
    <name type="scientific">Dehalobacter restrictus (strain DSM 9455 / PER-K23)</name>
    <dbReference type="NCBI Taxonomy" id="871738"/>
    <lineage>
        <taxon>Bacteria</taxon>
        <taxon>Bacillati</taxon>
        <taxon>Bacillota</taxon>
        <taxon>Clostridia</taxon>
        <taxon>Eubacteriales</taxon>
        <taxon>Desulfitobacteriaceae</taxon>
        <taxon>Dehalobacter</taxon>
    </lineage>
</organism>
<proteinExistence type="predicted"/>
<dbReference type="RefSeq" id="WP_019226161.1">
    <property type="nucleotide sequence ID" value="NZ_CP007033.1"/>
</dbReference>
<comment type="cofactor">
    <cofactor evidence="1">
        <name>Fe(3+)</name>
        <dbReference type="ChEBI" id="CHEBI:29034"/>
    </cofactor>
</comment>
<dbReference type="SUPFAM" id="SSF57802">
    <property type="entry name" value="Rubredoxin-like"/>
    <property type="match status" value="1"/>
</dbReference>
<dbReference type="InterPro" id="IPR048574">
    <property type="entry name" value="RUBY_RBDX"/>
</dbReference>